<keyword evidence="1" id="KW-0732">Signal</keyword>
<dbReference type="EMBL" id="BLKV01000001">
    <property type="protein sequence ID" value="GFG68466.1"/>
    <property type="molecule type" value="Genomic_DNA"/>
</dbReference>
<keyword evidence="3" id="KW-1185">Reference proteome</keyword>
<evidence type="ECO:0000313" key="3">
    <source>
        <dbReference type="Proteomes" id="UP000465263"/>
    </source>
</evidence>
<feature type="signal peptide" evidence="1">
    <location>
        <begin position="1"/>
        <end position="25"/>
    </location>
</feature>
<dbReference type="Proteomes" id="UP000465263">
    <property type="component" value="Unassembled WGS sequence"/>
</dbReference>
<dbReference type="OrthoDB" id="4762541at2"/>
<sequence>MTKAGVFAASTALAGAALLGGAAVAPTVASSLSASVHHDYVLTADPAPVITDFVGSLQFLLDQLGFGNMGEVLGLFGTETSPVNAASELSVLLANLNPDNVSLDAATMGLLSTDLTALLNDVELPAGDGTAPLGDIPLLGLIGGFIGGADGINTDIGDLLTALGFGPYVGLLNLAFLGIDVTPDTSVADLLGDMLGIDGDTTINSLLDDNGFGDATIASLMGISPEQLGAGWDDFLDSIKLGTSIMDPAGDGSLGDQTLGGLLTSLLGVGADPVTDDTTLTDFLGGLGIWDMLGLGDDAG</sequence>
<gene>
    <name evidence="2" type="ORF">MSEN_01860</name>
</gene>
<protein>
    <recommendedName>
        <fullName evidence="4">PE-PGRS family protein</fullName>
    </recommendedName>
</protein>
<reference evidence="2 3" key="1">
    <citation type="journal article" date="2019" name="Emerg. Microbes Infect.">
        <title>Comprehensive subspecies identification of 175 nontuberculous mycobacteria species based on 7547 genomic profiles.</title>
        <authorList>
            <person name="Matsumoto Y."/>
            <person name="Kinjo T."/>
            <person name="Motooka D."/>
            <person name="Nabeya D."/>
            <person name="Jung N."/>
            <person name="Uechi K."/>
            <person name="Horii T."/>
            <person name="Iida T."/>
            <person name="Fujita J."/>
            <person name="Nakamura S."/>
        </authorList>
    </citation>
    <scope>NUCLEOTIDE SEQUENCE [LARGE SCALE GENOMIC DNA]</scope>
    <source>
        <strain evidence="2 3">JCM 16017</strain>
    </source>
</reference>
<proteinExistence type="predicted"/>
<evidence type="ECO:0000256" key="1">
    <source>
        <dbReference type="SAM" id="SignalP"/>
    </source>
</evidence>
<evidence type="ECO:0000313" key="2">
    <source>
        <dbReference type="EMBL" id="GFG68466.1"/>
    </source>
</evidence>
<comment type="caution">
    <text evidence="2">The sequence shown here is derived from an EMBL/GenBank/DDBJ whole genome shotgun (WGS) entry which is preliminary data.</text>
</comment>
<dbReference type="AlphaFoldDB" id="A0A7I9XG80"/>
<accession>A0A7I9XG80</accession>
<name>A0A7I9XG80_9MYCO</name>
<organism evidence="2 3">
    <name type="scientific">Mycolicibacter senuensis</name>
    <dbReference type="NCBI Taxonomy" id="386913"/>
    <lineage>
        <taxon>Bacteria</taxon>
        <taxon>Bacillati</taxon>
        <taxon>Actinomycetota</taxon>
        <taxon>Actinomycetes</taxon>
        <taxon>Mycobacteriales</taxon>
        <taxon>Mycobacteriaceae</taxon>
        <taxon>Mycolicibacter</taxon>
    </lineage>
</organism>
<dbReference type="RefSeq" id="WP_085087625.1">
    <property type="nucleotide sequence ID" value="NZ_BLKV01000001.1"/>
</dbReference>
<evidence type="ECO:0008006" key="4">
    <source>
        <dbReference type="Google" id="ProtNLM"/>
    </source>
</evidence>
<feature type="chain" id="PRO_5039050734" description="PE-PGRS family protein" evidence="1">
    <location>
        <begin position="26"/>
        <end position="300"/>
    </location>
</feature>